<protein>
    <submittedName>
        <fullName evidence="1">Uncharacterized protein</fullName>
    </submittedName>
</protein>
<proteinExistence type="predicted"/>
<dbReference type="AlphaFoldDB" id="A0A3T1D1N7"/>
<evidence type="ECO:0000313" key="1">
    <source>
        <dbReference type="EMBL" id="BBI32027.1"/>
    </source>
</evidence>
<gene>
    <name evidence="1" type="ORF">KCTCHS21_14260</name>
</gene>
<keyword evidence="2" id="KW-1185">Reference proteome</keyword>
<reference evidence="1 2" key="1">
    <citation type="submission" date="2019-01" db="EMBL/GenBank/DDBJ databases">
        <title>Complete genome sequence of Cohnella hallensis HS21 isolated from Korean fir (Abies koreana) rhizospheric soil.</title>
        <authorList>
            <person name="Jiang L."/>
            <person name="Kang S.W."/>
            <person name="Kim S."/>
            <person name="Jung J."/>
            <person name="Kim C.Y."/>
            <person name="Kim D.H."/>
            <person name="Kim S.W."/>
            <person name="Lee J."/>
        </authorList>
    </citation>
    <scope>NUCLEOTIDE SEQUENCE [LARGE SCALE GENOMIC DNA]</scope>
    <source>
        <strain evidence="1 2">HS21</strain>
    </source>
</reference>
<dbReference type="KEGG" id="cohn:KCTCHS21_14260"/>
<accession>A0A3T1D1N7</accession>
<organism evidence="1 2">
    <name type="scientific">Cohnella abietis</name>
    <dbReference type="NCBI Taxonomy" id="2507935"/>
    <lineage>
        <taxon>Bacteria</taxon>
        <taxon>Bacillati</taxon>
        <taxon>Bacillota</taxon>
        <taxon>Bacilli</taxon>
        <taxon>Bacillales</taxon>
        <taxon>Paenibacillaceae</taxon>
        <taxon>Cohnella</taxon>
    </lineage>
</organism>
<sequence length="222" mass="25470">MLLLYNIRGVWYMGALKIDQSIEQGIIDQLNGYKRLCGRIKVLEKQSVGMGYQINAFDGDKLQQLHAKLDGMPSYMYLNKKEQHLETIAHAYLEHYPAGTKSQLNEIRDQRGVDVDDRKDLKDLARRVEKVREARLGTLEGIDAIIEKEAQLRDLMDQRDAISTILETMGEENPQYSKLLASRYIDGKDVWTVASSLGISRRTFDRWRAKSLEEYAILAGMS</sequence>
<dbReference type="Proteomes" id="UP000289856">
    <property type="component" value="Chromosome"/>
</dbReference>
<name>A0A3T1D1N7_9BACL</name>
<evidence type="ECO:0000313" key="2">
    <source>
        <dbReference type="Proteomes" id="UP000289856"/>
    </source>
</evidence>
<dbReference type="EMBL" id="AP019400">
    <property type="protein sequence ID" value="BBI32027.1"/>
    <property type="molecule type" value="Genomic_DNA"/>
</dbReference>